<evidence type="ECO:0000313" key="12">
    <source>
        <dbReference type="Proteomes" id="UP000198964"/>
    </source>
</evidence>
<evidence type="ECO:0000256" key="1">
    <source>
        <dbReference type="ARBA" id="ARBA00004651"/>
    </source>
</evidence>
<dbReference type="Proteomes" id="UP000198964">
    <property type="component" value="Unassembled WGS sequence"/>
</dbReference>
<feature type="transmembrane region" description="Helical" evidence="9">
    <location>
        <begin position="285"/>
        <end position="302"/>
    </location>
</feature>
<proteinExistence type="predicted"/>
<evidence type="ECO:0000256" key="5">
    <source>
        <dbReference type="ARBA" id="ARBA00022692"/>
    </source>
</evidence>
<evidence type="ECO:0000256" key="6">
    <source>
        <dbReference type="ARBA" id="ARBA00022989"/>
    </source>
</evidence>
<keyword evidence="8 9" id="KW-0472">Membrane</keyword>
<evidence type="ECO:0000313" key="11">
    <source>
        <dbReference type="EMBL" id="SFF50764.1"/>
    </source>
</evidence>
<dbReference type="RefSeq" id="WP_093920539.1">
    <property type="nucleotide sequence ID" value="NZ_FONW01000008.1"/>
</dbReference>
<dbReference type="PANTHER" id="PTHR32507">
    <property type="entry name" value="NA(+)/H(+) ANTIPORTER 1"/>
    <property type="match status" value="1"/>
</dbReference>
<dbReference type="Pfam" id="PF00999">
    <property type="entry name" value="Na_H_Exchanger"/>
    <property type="match status" value="1"/>
</dbReference>
<dbReference type="PANTHER" id="PTHR32507:SF0">
    <property type="entry name" value="NA(+)_H(+) ANTIPORTER 2-RELATED"/>
    <property type="match status" value="1"/>
</dbReference>
<feature type="transmembrane region" description="Helical" evidence="9">
    <location>
        <begin position="31"/>
        <end position="49"/>
    </location>
</feature>
<feature type="transmembrane region" description="Helical" evidence="9">
    <location>
        <begin position="151"/>
        <end position="171"/>
    </location>
</feature>
<comment type="subcellular location">
    <subcellularLocation>
        <location evidence="1">Cell membrane</location>
        <topology evidence="1">Multi-pass membrane protein</topology>
    </subcellularLocation>
</comment>
<dbReference type="STRING" id="655355.SAMN05216283_10820"/>
<name>A0A1I2J8B7_9BACT</name>
<feature type="transmembrane region" description="Helical" evidence="9">
    <location>
        <begin position="217"/>
        <end position="249"/>
    </location>
</feature>
<dbReference type="GO" id="GO:0015297">
    <property type="term" value="F:antiporter activity"/>
    <property type="evidence" value="ECO:0007669"/>
    <property type="project" value="UniProtKB-KW"/>
</dbReference>
<feature type="transmembrane region" description="Helical" evidence="9">
    <location>
        <begin position="368"/>
        <end position="386"/>
    </location>
</feature>
<dbReference type="AlphaFoldDB" id="A0A1I2J8B7"/>
<keyword evidence="7" id="KW-0406">Ion transport</keyword>
<dbReference type="EMBL" id="FONW01000008">
    <property type="protein sequence ID" value="SFF50764.1"/>
    <property type="molecule type" value="Genomic_DNA"/>
</dbReference>
<keyword evidence="6 9" id="KW-1133">Transmembrane helix</keyword>
<dbReference type="InterPro" id="IPR006153">
    <property type="entry name" value="Cation/H_exchanger_TM"/>
</dbReference>
<dbReference type="GO" id="GO:0005886">
    <property type="term" value="C:plasma membrane"/>
    <property type="evidence" value="ECO:0007669"/>
    <property type="project" value="UniProtKB-SubCell"/>
</dbReference>
<evidence type="ECO:0000256" key="2">
    <source>
        <dbReference type="ARBA" id="ARBA00022448"/>
    </source>
</evidence>
<evidence type="ECO:0000256" key="9">
    <source>
        <dbReference type="SAM" id="Phobius"/>
    </source>
</evidence>
<feature type="transmembrane region" description="Helical" evidence="9">
    <location>
        <begin position="183"/>
        <end position="205"/>
    </location>
</feature>
<evidence type="ECO:0000256" key="7">
    <source>
        <dbReference type="ARBA" id="ARBA00023065"/>
    </source>
</evidence>
<dbReference type="Gene3D" id="1.20.1530.20">
    <property type="match status" value="1"/>
</dbReference>
<feature type="domain" description="Cation/H+ exchanger transmembrane" evidence="10">
    <location>
        <begin position="15"/>
        <end position="380"/>
    </location>
</feature>
<keyword evidence="5 9" id="KW-0812">Transmembrane</keyword>
<evidence type="ECO:0000256" key="4">
    <source>
        <dbReference type="ARBA" id="ARBA00022475"/>
    </source>
</evidence>
<organism evidence="11 12">
    <name type="scientific">Sunxiuqinia elliptica</name>
    <dbReference type="NCBI Taxonomy" id="655355"/>
    <lineage>
        <taxon>Bacteria</taxon>
        <taxon>Pseudomonadati</taxon>
        <taxon>Bacteroidota</taxon>
        <taxon>Bacteroidia</taxon>
        <taxon>Marinilabiliales</taxon>
        <taxon>Prolixibacteraceae</taxon>
        <taxon>Sunxiuqinia</taxon>
    </lineage>
</organism>
<evidence type="ECO:0000256" key="3">
    <source>
        <dbReference type="ARBA" id="ARBA00022449"/>
    </source>
</evidence>
<sequence>MSAYLFVINLCVVVIISFFFNLLAKKTNIPSVLMLILLGLGIQQVLNYFGIKPEYFNTLEVLGIVGLIMIVLEAALDLELKREKWPIIWKSFVIAFVSLVLSSVLITFVIQLFIQNLDFLSALIYAIPFSIMSSAIIIPSVSNLSKEKREFMIYESTFSDILGILFFYSLIENINANGAGEVAFALGGNIFLTLVISVVLSYALIYLIQNIRTEARFFLFLAVLVLLYAVAKLFHLSSLLIILMFGLLLRNHKVLLWGKLERWLDDEAIDGLFENFKMITVESSFLVRTFFFVVFGISLSLSTLENWKVWLMSGLFLVILYVTRYIMFYAVERRDIFPQIFLAPRGLISILLFFAIPDDFKVPEFESGALLVIIICSSLIMAWSLISESTNKKSNNEIVDGGNSIGS</sequence>
<feature type="transmembrane region" description="Helical" evidence="9">
    <location>
        <begin position="336"/>
        <end position="356"/>
    </location>
</feature>
<keyword evidence="3" id="KW-0050">Antiport</keyword>
<reference evidence="11 12" key="1">
    <citation type="submission" date="2016-10" db="EMBL/GenBank/DDBJ databases">
        <authorList>
            <person name="de Groot N.N."/>
        </authorList>
    </citation>
    <scope>NUCLEOTIDE SEQUENCE [LARGE SCALE GENOMIC DNA]</scope>
    <source>
        <strain evidence="11 12">CGMCC 1.9156</strain>
    </source>
</reference>
<keyword evidence="12" id="KW-1185">Reference proteome</keyword>
<evidence type="ECO:0000256" key="8">
    <source>
        <dbReference type="ARBA" id="ARBA00023136"/>
    </source>
</evidence>
<dbReference type="GO" id="GO:1902600">
    <property type="term" value="P:proton transmembrane transport"/>
    <property type="evidence" value="ECO:0007669"/>
    <property type="project" value="InterPro"/>
</dbReference>
<dbReference type="InterPro" id="IPR038770">
    <property type="entry name" value="Na+/solute_symporter_sf"/>
</dbReference>
<keyword evidence="2" id="KW-0813">Transport</keyword>
<protein>
    <submittedName>
        <fullName evidence="11">NhaP-type Na+/H+ or K+/H+ antiporter</fullName>
    </submittedName>
</protein>
<feature type="transmembrane region" description="Helical" evidence="9">
    <location>
        <begin position="6"/>
        <end position="24"/>
    </location>
</feature>
<accession>A0A1I2J8B7</accession>
<feature type="transmembrane region" description="Helical" evidence="9">
    <location>
        <begin position="92"/>
        <end position="114"/>
    </location>
</feature>
<feature type="transmembrane region" description="Helical" evidence="9">
    <location>
        <begin position="61"/>
        <end position="80"/>
    </location>
</feature>
<feature type="transmembrane region" description="Helical" evidence="9">
    <location>
        <begin position="309"/>
        <end position="330"/>
    </location>
</feature>
<evidence type="ECO:0000259" key="10">
    <source>
        <dbReference type="Pfam" id="PF00999"/>
    </source>
</evidence>
<gene>
    <name evidence="11" type="ORF">SAMN05216283_10820</name>
</gene>
<keyword evidence="4" id="KW-1003">Cell membrane</keyword>
<feature type="transmembrane region" description="Helical" evidence="9">
    <location>
        <begin position="120"/>
        <end position="139"/>
    </location>
</feature>